<gene>
    <name evidence="2" type="ORF">OJAV_G00233940</name>
</gene>
<proteinExistence type="predicted"/>
<protein>
    <submittedName>
        <fullName evidence="2">Uncharacterized protein</fullName>
    </submittedName>
</protein>
<sequence length="81" mass="8992">MNPRWKLDDDPPGLVAVRFLWAESVYRRCPPPPPPRISSQVAVAERGTRANRGGLTCRDRKRLRSDLEPDPAAIRSNSAGA</sequence>
<reference evidence="2 3" key="1">
    <citation type="submission" date="2018-11" db="EMBL/GenBank/DDBJ databases">
        <authorList>
            <person name="Lopez-Roques C."/>
            <person name="Donnadieu C."/>
            <person name="Bouchez O."/>
            <person name="Klopp C."/>
            <person name="Cabau C."/>
            <person name="Zahm M."/>
        </authorList>
    </citation>
    <scope>NUCLEOTIDE SEQUENCE [LARGE SCALE GENOMIC DNA]</scope>
    <source>
        <strain evidence="2">RS831</strain>
        <tissue evidence="2">Whole body</tissue>
    </source>
</reference>
<evidence type="ECO:0000313" key="2">
    <source>
        <dbReference type="EMBL" id="RVE55663.1"/>
    </source>
</evidence>
<feature type="region of interest" description="Disordered" evidence="1">
    <location>
        <begin position="49"/>
        <end position="81"/>
    </location>
</feature>
<evidence type="ECO:0000256" key="1">
    <source>
        <dbReference type="SAM" id="MobiDB-lite"/>
    </source>
</evidence>
<dbReference type="AlphaFoldDB" id="A0A3S2MBB6"/>
<name>A0A3S2MBB6_ORYJA</name>
<dbReference type="Proteomes" id="UP000283210">
    <property type="component" value="Unassembled WGS sequence"/>
</dbReference>
<keyword evidence="3" id="KW-1185">Reference proteome</keyword>
<dbReference type="EMBL" id="ML136642">
    <property type="protein sequence ID" value="RVE55663.1"/>
    <property type="molecule type" value="Genomic_DNA"/>
</dbReference>
<evidence type="ECO:0000313" key="3">
    <source>
        <dbReference type="Proteomes" id="UP000283210"/>
    </source>
</evidence>
<organism evidence="2 3">
    <name type="scientific">Oryzias javanicus</name>
    <name type="common">Javanese ricefish</name>
    <name type="synonym">Aplocheilus javanicus</name>
    <dbReference type="NCBI Taxonomy" id="123683"/>
    <lineage>
        <taxon>Eukaryota</taxon>
        <taxon>Metazoa</taxon>
        <taxon>Chordata</taxon>
        <taxon>Craniata</taxon>
        <taxon>Vertebrata</taxon>
        <taxon>Euteleostomi</taxon>
        <taxon>Actinopterygii</taxon>
        <taxon>Neopterygii</taxon>
        <taxon>Teleostei</taxon>
        <taxon>Neoteleostei</taxon>
        <taxon>Acanthomorphata</taxon>
        <taxon>Ovalentaria</taxon>
        <taxon>Atherinomorphae</taxon>
        <taxon>Beloniformes</taxon>
        <taxon>Adrianichthyidae</taxon>
        <taxon>Oryziinae</taxon>
        <taxon>Oryzias</taxon>
    </lineage>
</organism>
<reference evidence="2 3" key="2">
    <citation type="submission" date="2019-01" db="EMBL/GenBank/DDBJ databases">
        <title>A chromosome length genome reference of the Java medaka (oryzias javanicus).</title>
        <authorList>
            <person name="Herpin A."/>
            <person name="Takehana Y."/>
            <person name="Naruse K."/>
            <person name="Ansai S."/>
            <person name="Kawaguchi M."/>
        </authorList>
    </citation>
    <scope>NUCLEOTIDE SEQUENCE [LARGE SCALE GENOMIC DNA]</scope>
    <source>
        <strain evidence="2">RS831</strain>
        <tissue evidence="2">Whole body</tissue>
    </source>
</reference>
<accession>A0A3S2MBB6</accession>